<gene>
    <name evidence="2" type="ORF">GRF29_154g1159087</name>
</gene>
<proteinExistence type="predicted"/>
<reference evidence="2 3" key="1">
    <citation type="submission" date="2021-02" db="EMBL/GenBank/DDBJ databases">
        <title>Genome assembly of Pseudopithomyces chartarum.</title>
        <authorList>
            <person name="Jauregui R."/>
            <person name="Singh J."/>
            <person name="Voisey C."/>
        </authorList>
    </citation>
    <scope>NUCLEOTIDE SEQUENCE [LARGE SCALE GENOMIC DNA]</scope>
    <source>
        <strain evidence="2 3">AGR01</strain>
    </source>
</reference>
<feature type="region of interest" description="Disordered" evidence="1">
    <location>
        <begin position="305"/>
        <end position="327"/>
    </location>
</feature>
<evidence type="ECO:0000256" key="1">
    <source>
        <dbReference type="SAM" id="MobiDB-lite"/>
    </source>
</evidence>
<name>A0AAN6RDB2_9PLEO</name>
<comment type="caution">
    <text evidence="2">The sequence shown here is derived from an EMBL/GenBank/DDBJ whole genome shotgun (WGS) entry which is preliminary data.</text>
</comment>
<feature type="region of interest" description="Disordered" evidence="1">
    <location>
        <begin position="132"/>
        <end position="175"/>
    </location>
</feature>
<feature type="compositionally biased region" description="Polar residues" evidence="1">
    <location>
        <begin position="389"/>
        <end position="398"/>
    </location>
</feature>
<feature type="region of interest" description="Disordered" evidence="1">
    <location>
        <begin position="517"/>
        <end position="537"/>
    </location>
</feature>
<evidence type="ECO:0000313" key="2">
    <source>
        <dbReference type="EMBL" id="KAK3202909.1"/>
    </source>
</evidence>
<dbReference type="Proteomes" id="UP001280581">
    <property type="component" value="Unassembled WGS sequence"/>
</dbReference>
<feature type="compositionally biased region" description="Polar residues" evidence="1">
    <location>
        <begin position="362"/>
        <end position="381"/>
    </location>
</feature>
<feature type="region of interest" description="Disordered" evidence="1">
    <location>
        <begin position="362"/>
        <end position="427"/>
    </location>
</feature>
<sequence>MYKYFYTDDEIQECPPETETAPIIPVPSENAPNSVVKKYLLDVLTRTGWGIAIESHREVRATVNKFVGNGWVLRNKFQKKGLKYICPTQMSVRGANGAVQIFKISDSTRNNIAECVMHEMERYFQEEKKIQNNEGNRGHGDTNLPFQSKDSDKNPGDSCDEFSESGQVQLARPSHTRATLPDEWLTERIRAQQALRLSHTLVETAALQISKVGSIGKPIFVARTSAYPMDMDITTLPQYHQVVRSEDVEKVVAKNQAGGRLCSERPSTSMGFTNPHQRILESSLKRSVSASELKTLSQAPAISRKDIQAKTLSPTPKNVTRLEEKPTTCISHDAAKIETSTTAHSPPDLADAVTLTENDAVQPSTHANNDNGATSQATSPSPLEKDDTTAQGLQTQILSAAPSAPDAAKSPQDGAGPPATEQNILPTEPPSVADLAAEEWRSPPPNLPTAAPMATVSSPGAPPDQRGSEDPDAISAAPSGTFEGNGVVYEGNLVAVNNIPVGRETGKVDVPPTAEEVKKAREDTQEGTAERQQLALAKDKKLRKKRYFFHRLWKKFRSKGSGTTTGGQ</sequence>
<dbReference type="AlphaFoldDB" id="A0AAN6RDB2"/>
<dbReference type="EMBL" id="WVTA01000013">
    <property type="protein sequence ID" value="KAK3202909.1"/>
    <property type="molecule type" value="Genomic_DNA"/>
</dbReference>
<protein>
    <submittedName>
        <fullName evidence="2">Uncharacterized protein</fullName>
    </submittedName>
</protein>
<feature type="region of interest" description="Disordered" evidence="1">
    <location>
        <begin position="439"/>
        <end position="479"/>
    </location>
</feature>
<keyword evidence="3" id="KW-1185">Reference proteome</keyword>
<organism evidence="2 3">
    <name type="scientific">Pseudopithomyces chartarum</name>
    <dbReference type="NCBI Taxonomy" id="1892770"/>
    <lineage>
        <taxon>Eukaryota</taxon>
        <taxon>Fungi</taxon>
        <taxon>Dikarya</taxon>
        <taxon>Ascomycota</taxon>
        <taxon>Pezizomycotina</taxon>
        <taxon>Dothideomycetes</taxon>
        <taxon>Pleosporomycetidae</taxon>
        <taxon>Pleosporales</taxon>
        <taxon>Massarineae</taxon>
        <taxon>Didymosphaeriaceae</taxon>
        <taxon>Pseudopithomyces</taxon>
    </lineage>
</organism>
<feature type="compositionally biased region" description="Low complexity" evidence="1">
    <location>
        <begin position="399"/>
        <end position="411"/>
    </location>
</feature>
<accession>A0AAN6RDB2</accession>
<evidence type="ECO:0000313" key="3">
    <source>
        <dbReference type="Proteomes" id="UP001280581"/>
    </source>
</evidence>